<protein>
    <recommendedName>
        <fullName evidence="2">XPG N-terminal domain-containing protein</fullName>
    </recommendedName>
</protein>
<evidence type="ECO:0000259" key="2">
    <source>
        <dbReference type="SMART" id="SM00485"/>
    </source>
</evidence>
<dbReference type="GO" id="GO:0004518">
    <property type="term" value="F:nuclease activity"/>
    <property type="evidence" value="ECO:0007669"/>
    <property type="project" value="InterPro"/>
</dbReference>
<gene>
    <name evidence="3" type="ORF">LARSCL_LOCUS17686</name>
</gene>
<name>A0AAV2B8U1_9ARAC</name>
<dbReference type="PANTHER" id="PTHR15976">
    <property type="entry name" value="CONSTITUTIVE COACTIVATOR OF PEROXISOME PROLIFERATOR-ACTIVATED RECEPTOR GAMMA"/>
    <property type="match status" value="1"/>
</dbReference>
<dbReference type="InterPro" id="IPR026784">
    <property type="entry name" value="Coact_PPARg"/>
</dbReference>
<feature type="domain" description="XPG N-terminal" evidence="2">
    <location>
        <begin position="1"/>
        <end position="110"/>
    </location>
</feature>
<dbReference type="EMBL" id="CAXIEN010000307">
    <property type="protein sequence ID" value="CAL1292482.1"/>
    <property type="molecule type" value="Genomic_DNA"/>
</dbReference>
<evidence type="ECO:0000256" key="1">
    <source>
        <dbReference type="ARBA" id="ARBA00009495"/>
    </source>
</evidence>
<dbReference type="Gene3D" id="3.40.50.1010">
    <property type="entry name" value="5'-nuclease"/>
    <property type="match status" value="1"/>
</dbReference>
<evidence type="ECO:0000313" key="4">
    <source>
        <dbReference type="Proteomes" id="UP001497382"/>
    </source>
</evidence>
<dbReference type="GO" id="GO:0005634">
    <property type="term" value="C:nucleus"/>
    <property type="evidence" value="ECO:0007669"/>
    <property type="project" value="TreeGrafter"/>
</dbReference>
<reference evidence="3 4" key="1">
    <citation type="submission" date="2024-04" db="EMBL/GenBank/DDBJ databases">
        <authorList>
            <person name="Rising A."/>
            <person name="Reimegard J."/>
            <person name="Sonavane S."/>
            <person name="Akerstrom W."/>
            <person name="Nylinder S."/>
            <person name="Hedman E."/>
            <person name="Kallberg Y."/>
        </authorList>
    </citation>
    <scope>NUCLEOTIDE SEQUENCE [LARGE SCALE GENOMIC DNA]</scope>
</reference>
<dbReference type="PANTHER" id="PTHR15976:SF17">
    <property type="entry name" value="CONSTITUTIVE COACTIVATOR OF PEROXISOME PROLIFERATOR-ACTIVATED RECEPTOR GAMMA"/>
    <property type="match status" value="1"/>
</dbReference>
<comment type="similarity">
    <text evidence="1">Belongs to the constitutive coactivator of PPAR-gamma family.</text>
</comment>
<accession>A0AAV2B8U1</accession>
<comment type="caution">
    <text evidence="3">The sequence shown here is derived from an EMBL/GenBank/DDBJ whole genome shotgun (WGS) entry which is preliminary data.</text>
</comment>
<dbReference type="AlphaFoldDB" id="A0AAV2B8U1"/>
<organism evidence="3 4">
    <name type="scientific">Larinioides sclopetarius</name>
    <dbReference type="NCBI Taxonomy" id="280406"/>
    <lineage>
        <taxon>Eukaryota</taxon>
        <taxon>Metazoa</taxon>
        <taxon>Ecdysozoa</taxon>
        <taxon>Arthropoda</taxon>
        <taxon>Chelicerata</taxon>
        <taxon>Arachnida</taxon>
        <taxon>Araneae</taxon>
        <taxon>Araneomorphae</taxon>
        <taxon>Entelegynae</taxon>
        <taxon>Araneoidea</taxon>
        <taxon>Araneidae</taxon>
        <taxon>Larinioides</taxon>
    </lineage>
</organism>
<keyword evidence="4" id="KW-1185">Reference proteome</keyword>
<dbReference type="Pfam" id="PF00752">
    <property type="entry name" value="XPG_N"/>
    <property type="match status" value="1"/>
</dbReference>
<evidence type="ECO:0000313" key="3">
    <source>
        <dbReference type="EMBL" id="CAL1292482.1"/>
    </source>
</evidence>
<dbReference type="SUPFAM" id="SSF88723">
    <property type="entry name" value="PIN domain-like"/>
    <property type="match status" value="1"/>
</dbReference>
<dbReference type="InterPro" id="IPR006085">
    <property type="entry name" value="XPG_DNA_repair_N"/>
</dbReference>
<dbReference type="SMART" id="SM00485">
    <property type="entry name" value="XPGN"/>
    <property type="match status" value="1"/>
</dbReference>
<sequence length="260" mass="30341">MGVEGLLPLVEDCPEACRFVSIEKMANDHQRVLRYSPVLAVDGSNVIPWLYTNRRDFLESIYGGQWIQFREVLKNFVLKFQNKGIELVFIFDGTTCKDKLSKWLERRMSRYGEIASIFNDISRNFQEKAIARQHISRALKRLAKFALKELDVKMYRTDKEMDADKYIADYANKNRAVFAILSDDSDFIILDTKPVLSISKLRLNQLKTVMYDRYSFVVRYLNISPEHLPLFGCLIGIDYVPFLKLGRFHRRLSGFENPST</sequence>
<dbReference type="Proteomes" id="UP001497382">
    <property type="component" value="Unassembled WGS sequence"/>
</dbReference>
<dbReference type="InterPro" id="IPR029060">
    <property type="entry name" value="PIN-like_dom_sf"/>
</dbReference>
<proteinExistence type="inferred from homology"/>